<evidence type="ECO:0000259" key="5">
    <source>
        <dbReference type="PROSITE" id="PS50949"/>
    </source>
</evidence>
<dbReference type="PRINTS" id="PR00035">
    <property type="entry name" value="HTHGNTR"/>
</dbReference>
<dbReference type="InterPro" id="IPR036390">
    <property type="entry name" value="WH_DNA-bd_sf"/>
</dbReference>
<evidence type="ECO:0000313" key="6">
    <source>
        <dbReference type="EMBL" id="KRS15770.1"/>
    </source>
</evidence>
<keyword evidence="3" id="KW-0804">Transcription</keyword>
<dbReference type="Gene3D" id="1.10.10.10">
    <property type="entry name" value="Winged helix-like DNA-binding domain superfamily/Winged helix DNA-binding domain"/>
    <property type="match status" value="1"/>
</dbReference>
<dbReference type="InterPro" id="IPR008920">
    <property type="entry name" value="TF_FadR/GntR_C"/>
</dbReference>
<dbReference type="SMART" id="SM00345">
    <property type="entry name" value="HTH_GNTR"/>
    <property type="match status" value="1"/>
</dbReference>
<keyword evidence="1" id="KW-0805">Transcription regulation</keyword>
<dbReference type="Proteomes" id="UP000325785">
    <property type="component" value="Chromosome"/>
</dbReference>
<feature type="compositionally biased region" description="Basic and acidic residues" evidence="4">
    <location>
        <begin position="244"/>
        <end position="256"/>
    </location>
</feature>
<dbReference type="EMBL" id="CP031598">
    <property type="protein sequence ID" value="QEW25194.1"/>
    <property type="molecule type" value="Genomic_DNA"/>
</dbReference>
<dbReference type="Proteomes" id="UP000051401">
    <property type="component" value="Unassembled WGS sequence"/>
</dbReference>
<dbReference type="InterPro" id="IPR000524">
    <property type="entry name" value="Tscrpt_reg_HTH_GntR"/>
</dbReference>
<dbReference type="PROSITE" id="PS50949">
    <property type="entry name" value="HTH_GNTR"/>
    <property type="match status" value="1"/>
</dbReference>
<keyword evidence="8" id="KW-1185">Reference proteome</keyword>
<dbReference type="CDD" id="cd07377">
    <property type="entry name" value="WHTH_GntR"/>
    <property type="match status" value="1"/>
</dbReference>
<dbReference type="PATRIC" id="fig|540747.5.peg.2220"/>
<dbReference type="PANTHER" id="PTHR43537">
    <property type="entry name" value="TRANSCRIPTIONAL REGULATOR, GNTR FAMILY"/>
    <property type="match status" value="1"/>
</dbReference>
<dbReference type="Pfam" id="PF00392">
    <property type="entry name" value="GntR"/>
    <property type="match status" value="1"/>
</dbReference>
<evidence type="ECO:0000313" key="9">
    <source>
        <dbReference type="Proteomes" id="UP000325785"/>
    </source>
</evidence>
<evidence type="ECO:0000313" key="7">
    <source>
        <dbReference type="EMBL" id="QEW25194.1"/>
    </source>
</evidence>
<dbReference type="RefSeq" id="WP_057819686.1">
    <property type="nucleotide sequence ID" value="NZ_CP031598.1"/>
</dbReference>
<dbReference type="GO" id="GO:0003700">
    <property type="term" value="F:DNA-binding transcription factor activity"/>
    <property type="evidence" value="ECO:0007669"/>
    <property type="project" value="InterPro"/>
</dbReference>
<accession>A0A0T5P3P5</accession>
<dbReference type="OrthoDB" id="7834120at2"/>
<protein>
    <submittedName>
        <fullName evidence="7">Carbon starvation induced regulator</fullName>
    </submittedName>
</protein>
<keyword evidence="2" id="KW-0238">DNA-binding</keyword>
<proteinExistence type="predicted"/>
<dbReference type="SUPFAM" id="SSF46785">
    <property type="entry name" value="Winged helix' DNA-binding domain"/>
    <property type="match status" value="1"/>
</dbReference>
<dbReference type="AlphaFoldDB" id="A0A0T5P3P5"/>
<dbReference type="Pfam" id="PF07729">
    <property type="entry name" value="FCD"/>
    <property type="match status" value="1"/>
</dbReference>
<feature type="region of interest" description="Disordered" evidence="4">
    <location>
        <begin position="221"/>
        <end position="256"/>
    </location>
</feature>
<evidence type="ECO:0000313" key="8">
    <source>
        <dbReference type="Proteomes" id="UP000051401"/>
    </source>
</evidence>
<evidence type="ECO:0000256" key="4">
    <source>
        <dbReference type="SAM" id="MobiDB-lite"/>
    </source>
</evidence>
<dbReference type="PANTHER" id="PTHR43537:SF24">
    <property type="entry name" value="GLUCONATE OPERON TRANSCRIPTIONAL REPRESSOR"/>
    <property type="match status" value="1"/>
</dbReference>
<dbReference type="Gene3D" id="1.20.120.530">
    <property type="entry name" value="GntR ligand-binding domain-like"/>
    <property type="match status" value="1"/>
</dbReference>
<dbReference type="STRING" id="540747.SAMN04488031_10681"/>
<evidence type="ECO:0000256" key="1">
    <source>
        <dbReference type="ARBA" id="ARBA00023015"/>
    </source>
</evidence>
<sequence length="256" mass="28891">MEAVMEDSSLAQVAYEHIKVRICDGQFPMGHKMSETQLAKDTQVSRTPVRIALARLEAEGFLTWEANRGYRVTVFSIEDVRAIYGVRAILEAEAVRLSGRRGLSATLLKDLTGMTRRMEEIVSIPDHTAEQRAWFLKMNHSFHRKIYDNCGNEFLLRQIASTADLPLALRNFFSFSAEQLTESHTAHVNILAALASGEADRAAGLMREHIWAARDRMSVKKTKRARSEAPRVPMSRGKRILVPGKERARARKESQG</sequence>
<evidence type="ECO:0000256" key="2">
    <source>
        <dbReference type="ARBA" id="ARBA00023125"/>
    </source>
</evidence>
<dbReference type="SUPFAM" id="SSF48008">
    <property type="entry name" value="GntR ligand-binding domain-like"/>
    <property type="match status" value="1"/>
</dbReference>
<dbReference type="EMBL" id="LAXI01000019">
    <property type="protein sequence ID" value="KRS15770.1"/>
    <property type="molecule type" value="Genomic_DNA"/>
</dbReference>
<dbReference type="InterPro" id="IPR036388">
    <property type="entry name" value="WH-like_DNA-bd_sf"/>
</dbReference>
<dbReference type="SMART" id="SM00895">
    <property type="entry name" value="FCD"/>
    <property type="match status" value="1"/>
</dbReference>
<feature type="domain" description="HTH gntR-type" evidence="5">
    <location>
        <begin position="8"/>
        <end position="75"/>
    </location>
</feature>
<dbReference type="GO" id="GO:0003677">
    <property type="term" value="F:DNA binding"/>
    <property type="evidence" value="ECO:0007669"/>
    <property type="project" value="UniProtKB-KW"/>
</dbReference>
<name>A0A0T5P3P5_9RHOB</name>
<dbReference type="KEGG" id="rid:RIdsm_00979"/>
<reference evidence="7 9" key="2">
    <citation type="submission" date="2018-08" db="EMBL/GenBank/DDBJ databases">
        <title>Genetic Globetrotter - A new plasmid hitch-hiking vast phylogenetic and geographic distances.</title>
        <authorList>
            <person name="Vollmers J."/>
            <person name="Petersen J."/>
        </authorList>
    </citation>
    <scope>NUCLEOTIDE SEQUENCE [LARGE SCALE GENOMIC DNA]</scope>
    <source>
        <strain evidence="7 9">DSM 26383</strain>
    </source>
</reference>
<dbReference type="InterPro" id="IPR011711">
    <property type="entry name" value="GntR_C"/>
</dbReference>
<reference evidence="6 8" key="1">
    <citation type="submission" date="2015-04" db="EMBL/GenBank/DDBJ databases">
        <title>The draft genome sequence of Roseovarius indicus B108T.</title>
        <authorList>
            <person name="Li G."/>
            <person name="Lai Q."/>
            <person name="Shao Z."/>
            <person name="Yan P."/>
        </authorList>
    </citation>
    <scope>NUCLEOTIDE SEQUENCE [LARGE SCALE GENOMIC DNA]</scope>
    <source>
        <strain evidence="6 8">B108</strain>
    </source>
</reference>
<evidence type="ECO:0000256" key="3">
    <source>
        <dbReference type="ARBA" id="ARBA00023163"/>
    </source>
</evidence>
<organism evidence="6 8">
    <name type="scientific">Roseovarius indicus</name>
    <dbReference type="NCBI Taxonomy" id="540747"/>
    <lineage>
        <taxon>Bacteria</taxon>
        <taxon>Pseudomonadati</taxon>
        <taxon>Pseudomonadota</taxon>
        <taxon>Alphaproteobacteria</taxon>
        <taxon>Rhodobacterales</taxon>
        <taxon>Roseobacteraceae</taxon>
        <taxon>Roseovarius</taxon>
    </lineage>
</organism>
<gene>
    <name evidence="7" type="primary">csiR_3</name>
    <name evidence="7" type="ORF">RIdsm_00979</name>
    <name evidence="6" type="ORF">XM52_22200</name>
</gene>